<dbReference type="PANTHER" id="PTHR46534:SF1">
    <property type="entry name" value="IGGFC-BINDING PROTEIN N-TERMINAL DOMAIN-CONTAINING PROTEIN"/>
    <property type="match status" value="1"/>
</dbReference>
<gene>
    <name evidence="4" type="ORF">POL58_26970</name>
</gene>
<accession>A0ABT5BEK3</accession>
<proteinExistence type="predicted"/>
<sequence length="599" mass="62448">MVRSLSCAVLALSLAACGDSSGQVTTVANPTSATAPETSASTGDTSSTTSEDPTTQGAPTTSTTTTDPTATDVTTAPPGPCPAGDIVCDGDVAQVCDGMGGYNDETQCAGECAPGLGCVDCIPGTKKCEGQNVFTCNEEGNGYDEGFCDPLLGLSCDDQGGGCVGACAQLGSLSYIGCEYYPTVTQQYDIFDLNNPFAVAVSNAADATAMVTITRGDELIAQVTVPAEDVKVVTLPFVNELIQGSGPTKHAKKGAYRLRSTKPVTVYQFMPLNAAQSNDASLLLPVNTWTGNYVVASWQYWNDYLLPGFYSVVASQDNTIVKLTSPPGGTNTQAGGGVDNQGNGMALLNTGDVLTVVAASGGDLTGSFVRADKPVQVIGGHECTQIPIGIEACDHLEESLFPIETLSGEYFVGPPVQTPNNALEKAMFVRIIAAEDDTNLVYTPDQAAAKSLAKAGDFIEIATTVNRFKIDADKRVLVAQYMVGQAAGYGTSDPGMVQAVPILQYREDYIVYANKLWVENFADIIAPDGATVMVDGAMVTGFKPIGGGYSLAHVELADTPTGGHTMSSNIKFGVTTYGVMDYGSYWYPGGLDLALLPPR</sequence>
<dbReference type="PROSITE" id="PS51257">
    <property type="entry name" value="PROKAR_LIPOPROTEIN"/>
    <property type="match status" value="1"/>
</dbReference>
<comment type="caution">
    <text evidence="4">The sequence shown here is derived from an EMBL/GenBank/DDBJ whole genome shotgun (WGS) entry which is preliminary data.</text>
</comment>
<name>A0ABT5BEK3_9BACT</name>
<reference evidence="4 5" key="1">
    <citation type="submission" date="2022-11" db="EMBL/GenBank/DDBJ databases">
        <title>Minimal conservation of predation-associated metabolite biosynthetic gene clusters underscores biosynthetic potential of Myxococcota including descriptions for ten novel species: Archangium lansinium sp. nov., Myxococcus landrumus sp. nov., Nannocystis bai.</title>
        <authorList>
            <person name="Ahearne A."/>
            <person name="Stevens C."/>
            <person name="Dowd S."/>
        </authorList>
    </citation>
    <scope>NUCLEOTIDE SEQUENCE [LARGE SCALE GENOMIC DNA]</scope>
    <source>
        <strain evidence="4 5">NCELM</strain>
    </source>
</reference>
<feature type="region of interest" description="Disordered" evidence="1">
    <location>
        <begin position="21"/>
        <end position="78"/>
    </location>
</feature>
<evidence type="ECO:0000313" key="4">
    <source>
        <dbReference type="EMBL" id="MDC0671421.1"/>
    </source>
</evidence>
<keyword evidence="5" id="KW-1185">Reference proteome</keyword>
<protein>
    <submittedName>
        <fullName evidence="4">IgGFc-binding protein</fullName>
    </submittedName>
</protein>
<evidence type="ECO:0000256" key="2">
    <source>
        <dbReference type="SAM" id="SignalP"/>
    </source>
</evidence>
<evidence type="ECO:0000259" key="3">
    <source>
        <dbReference type="Pfam" id="PF17517"/>
    </source>
</evidence>
<dbReference type="Pfam" id="PF17517">
    <property type="entry name" value="IgGFc_binding"/>
    <property type="match status" value="1"/>
</dbReference>
<dbReference type="PANTHER" id="PTHR46534">
    <property type="entry name" value="IGGFC_BINDING DOMAIN-CONTAINING PROTEIN"/>
    <property type="match status" value="1"/>
</dbReference>
<dbReference type="RefSeq" id="WP_272001619.1">
    <property type="nucleotide sequence ID" value="NZ_JAQNDN010000015.1"/>
</dbReference>
<organism evidence="4 5">
    <name type="scientific">Nannocystis radixulma</name>
    <dbReference type="NCBI Taxonomy" id="2995305"/>
    <lineage>
        <taxon>Bacteria</taxon>
        <taxon>Pseudomonadati</taxon>
        <taxon>Myxococcota</taxon>
        <taxon>Polyangia</taxon>
        <taxon>Nannocystales</taxon>
        <taxon>Nannocystaceae</taxon>
        <taxon>Nannocystis</taxon>
    </lineage>
</organism>
<feature type="compositionally biased region" description="Low complexity" evidence="1">
    <location>
        <begin position="28"/>
        <end position="76"/>
    </location>
</feature>
<evidence type="ECO:0000256" key="1">
    <source>
        <dbReference type="SAM" id="MobiDB-lite"/>
    </source>
</evidence>
<feature type="chain" id="PRO_5047294811" evidence="2">
    <location>
        <begin position="23"/>
        <end position="599"/>
    </location>
</feature>
<evidence type="ECO:0000313" key="5">
    <source>
        <dbReference type="Proteomes" id="UP001217838"/>
    </source>
</evidence>
<keyword evidence="2" id="KW-0732">Signal</keyword>
<dbReference type="Proteomes" id="UP001217838">
    <property type="component" value="Unassembled WGS sequence"/>
</dbReference>
<dbReference type="EMBL" id="JAQNDN010000015">
    <property type="protein sequence ID" value="MDC0671421.1"/>
    <property type="molecule type" value="Genomic_DNA"/>
</dbReference>
<feature type="signal peptide" evidence="2">
    <location>
        <begin position="1"/>
        <end position="22"/>
    </location>
</feature>
<feature type="domain" description="IgGFc-binding protein N-terminal" evidence="3">
    <location>
        <begin position="279"/>
        <end position="578"/>
    </location>
</feature>
<dbReference type="InterPro" id="IPR035234">
    <property type="entry name" value="IgGFc-bd_N"/>
</dbReference>